<evidence type="ECO:0000313" key="2">
    <source>
        <dbReference type="Proteomes" id="UP000199045"/>
    </source>
</evidence>
<gene>
    <name evidence="1" type="ORF">SAMN04488121_103378</name>
</gene>
<dbReference type="OrthoDB" id="1090083at2"/>
<accession>A0A1G7R986</accession>
<evidence type="ECO:0008006" key="3">
    <source>
        <dbReference type="Google" id="ProtNLM"/>
    </source>
</evidence>
<sequence length="610" mass="70012">MPREQKERIKDRMLKTAARLWGYPDAEVESSFDPIVQLLLEACASELEKISGEVDVSHARLVERLAQIMMPEPITSSQPAYGILHASSTEPATVITAEHQFFHTLRNGFNSKDLFFMPLTRHRLFRGQIKYMAIGSKLFETREHWFKEQVLQGALQADTPPNHLWLGLSLEGNPSSLEELSFFFDLRNAHQQEMFYYYLPLARFFLGDTELTVKNGYSSSRDIASEELDSIMQPAFDTNTQYSQQILKRFRQHFLTISKPAYLPVRSAAPAALQQVFGQGLTKLQPDIYWIRVEFPEAIRHTLLEDLFCNINCFPVVNKRINEQSQRLNRYLNIMPLHTSDIYFDIKRVHDVSGTDYHVRNFTTTGEMQEGELVVRSSGIGRFDSREAKEIIAYLIEVIRDESSLFEEVRNDYVASRIRELHQLIASLEEQLQPGVNRGNIPYLMIKPREDADFLFIEFYTTNGSIANNIRMGSRLQEYGSVQLQPASITLLSNTQGGKDRLSIDEKVNLYRYHLLSRNRIVTPEDIKALCRYVIGNELREVSVSKGVSVLPGASEGYSRTLDIRLILAKPSSTYAAGSLTYLKDELLSQLTEHSANNYPYRIFMNEVLM</sequence>
<dbReference type="EMBL" id="FNBN01000003">
    <property type="protein sequence ID" value="SDG07338.1"/>
    <property type="molecule type" value="Genomic_DNA"/>
</dbReference>
<organism evidence="1 2">
    <name type="scientific">Chitinophaga filiformis</name>
    <name type="common">Myxococcus filiformis</name>
    <name type="synonym">Flexibacter filiformis</name>
    <dbReference type="NCBI Taxonomy" id="104663"/>
    <lineage>
        <taxon>Bacteria</taxon>
        <taxon>Pseudomonadati</taxon>
        <taxon>Bacteroidota</taxon>
        <taxon>Chitinophagia</taxon>
        <taxon>Chitinophagales</taxon>
        <taxon>Chitinophagaceae</taxon>
        <taxon>Chitinophaga</taxon>
    </lineage>
</organism>
<dbReference type="AlphaFoldDB" id="A0A1G7R986"/>
<dbReference type="Proteomes" id="UP000199045">
    <property type="component" value="Unassembled WGS sequence"/>
</dbReference>
<dbReference type="RefSeq" id="WP_089832877.1">
    <property type="nucleotide sequence ID" value="NZ_FNBN01000003.1"/>
</dbReference>
<name>A0A1G7R986_CHIFI</name>
<proteinExistence type="predicted"/>
<reference evidence="1 2" key="1">
    <citation type="submission" date="2016-10" db="EMBL/GenBank/DDBJ databases">
        <authorList>
            <person name="de Groot N.N."/>
        </authorList>
    </citation>
    <scope>NUCLEOTIDE SEQUENCE [LARGE SCALE GENOMIC DNA]</scope>
    <source>
        <strain evidence="1 2">DSM 527</strain>
    </source>
</reference>
<protein>
    <recommendedName>
        <fullName evidence="3">Type VI secretion system baseplate subunit TssF</fullName>
    </recommendedName>
</protein>
<dbReference type="STRING" id="104663.SAMN04488121_103378"/>
<evidence type="ECO:0000313" key="1">
    <source>
        <dbReference type="EMBL" id="SDG07338.1"/>
    </source>
</evidence>